<dbReference type="GO" id="GO:0008448">
    <property type="term" value="F:N-acetylglucosamine-6-phosphate deacetylase activity"/>
    <property type="evidence" value="ECO:0007669"/>
    <property type="project" value="UniProtKB-EC"/>
</dbReference>
<keyword evidence="4" id="KW-0119">Carbohydrate metabolism</keyword>
<evidence type="ECO:0000313" key="5">
    <source>
        <dbReference type="EMBL" id="USR90397.1"/>
    </source>
</evidence>
<keyword evidence="6" id="KW-1185">Reference proteome</keyword>
<evidence type="ECO:0000256" key="4">
    <source>
        <dbReference type="PIRNR" id="PIRNR038994"/>
    </source>
</evidence>
<evidence type="ECO:0000256" key="1">
    <source>
        <dbReference type="ARBA" id="ARBA00010716"/>
    </source>
</evidence>
<reference evidence="5" key="1">
    <citation type="submission" date="2022-06" db="EMBL/GenBank/DDBJ databases">
        <title>Genome sequence of Phormidium yuhuli AB48 isolated from an industrial photobioreactor environment.</title>
        <authorList>
            <person name="Qiu Y."/>
            <person name="Noonan A.J.C."/>
            <person name="Dofher K."/>
            <person name="Koch M."/>
            <person name="Kieft B."/>
            <person name="Lin X."/>
            <person name="Ziels R.M."/>
            <person name="Hallam S.J."/>
        </authorList>
    </citation>
    <scope>NUCLEOTIDE SEQUENCE</scope>
    <source>
        <strain evidence="5">AB48</strain>
    </source>
</reference>
<comment type="similarity">
    <text evidence="1 4">Belongs to the metallo-dependent hydrolases superfamily. NagA family.</text>
</comment>
<name>A0ABY5ANI3_9CYAN</name>
<dbReference type="PANTHER" id="PTHR11113:SF14">
    <property type="entry name" value="N-ACETYLGLUCOSAMINE-6-PHOSPHATE DEACETYLASE"/>
    <property type="match status" value="1"/>
</dbReference>
<protein>
    <submittedName>
        <fullName evidence="5">N-acetylglucosamine-6-phosphate deacetylase</fullName>
        <ecNumber evidence="5">3.5.1.25</ecNumber>
    </submittedName>
</protein>
<dbReference type="InterPro" id="IPR032466">
    <property type="entry name" value="Metal_Hydrolase"/>
</dbReference>
<dbReference type="SUPFAM" id="SSF51556">
    <property type="entry name" value="Metallo-dependent hydrolases"/>
    <property type="match status" value="1"/>
</dbReference>
<sequence length="391" mass="41969">MAVTIIRGNVPGYKGPEGTSSRQQQLVLECDRITAITPMTNSEPSLLDRGSPRDGDEDWISLGGCDLQINGALGLAFPDVTSEDGPKLDAISRYLWQAGIDEYLPTLVTTSLEKFRGALEVFEGFMTQQPPPQEAAQVLGLHLEGPCLNPQKRGAHPQEFLLPLSSETLEQVIGPFSNTVRLMTLAPELDPSGEAIAHLQSQGIHVSLGHSLANAAQANQAFDQGAHLVTHAFNAMPGLHHREPGLLGAALVRPEISCGVIADGEHICPTMLHLLLKAAADRLFLVSDALAPLGLGDGTYPWDSRQIQVTQGTARLPDGTLAGTTRSLLEGALNLVNWGLCDIETAISLATIAPRRALGRSSNLIGASARQLLRWRQVDGQWHCQRLIVEA</sequence>
<dbReference type="PIRSF" id="PIRSF038994">
    <property type="entry name" value="NagA"/>
    <property type="match status" value="1"/>
</dbReference>
<evidence type="ECO:0000256" key="3">
    <source>
        <dbReference type="ARBA" id="ARBA00022801"/>
    </source>
</evidence>
<organism evidence="5 6">
    <name type="scientific">Phormidium yuhuli AB48</name>
    <dbReference type="NCBI Taxonomy" id="2940671"/>
    <lineage>
        <taxon>Bacteria</taxon>
        <taxon>Bacillati</taxon>
        <taxon>Cyanobacteriota</taxon>
        <taxon>Cyanophyceae</taxon>
        <taxon>Oscillatoriophycideae</taxon>
        <taxon>Oscillatoriales</taxon>
        <taxon>Oscillatoriaceae</taxon>
        <taxon>Phormidium</taxon>
        <taxon>Phormidium yuhuli</taxon>
    </lineage>
</organism>
<proteinExistence type="inferred from homology"/>
<evidence type="ECO:0000313" key="6">
    <source>
        <dbReference type="Proteomes" id="UP001056708"/>
    </source>
</evidence>
<accession>A0ABY5ANI3</accession>
<dbReference type="NCBIfam" id="TIGR00221">
    <property type="entry name" value="nagA"/>
    <property type="match status" value="1"/>
</dbReference>
<dbReference type="Proteomes" id="UP001056708">
    <property type="component" value="Chromosome"/>
</dbReference>
<gene>
    <name evidence="5" type="primary">nagA</name>
    <name evidence="5" type="ORF">NEA10_16370</name>
</gene>
<dbReference type="EMBL" id="CP098611">
    <property type="protein sequence ID" value="USR90397.1"/>
    <property type="molecule type" value="Genomic_DNA"/>
</dbReference>
<dbReference type="PANTHER" id="PTHR11113">
    <property type="entry name" value="N-ACETYLGLUCOSAMINE-6-PHOSPHATE DEACETYLASE"/>
    <property type="match status" value="1"/>
</dbReference>
<dbReference type="EC" id="3.5.1.25" evidence="5"/>
<dbReference type="RefSeq" id="WP_252662427.1">
    <property type="nucleotide sequence ID" value="NZ_CP098611.1"/>
</dbReference>
<dbReference type="InterPro" id="IPR003764">
    <property type="entry name" value="GlcNAc_6-P_deAcase"/>
</dbReference>
<dbReference type="Gene3D" id="3.20.20.140">
    <property type="entry name" value="Metal-dependent hydrolases"/>
    <property type="match status" value="1"/>
</dbReference>
<evidence type="ECO:0000256" key="2">
    <source>
        <dbReference type="ARBA" id="ARBA00022723"/>
    </source>
</evidence>
<keyword evidence="2" id="KW-0479">Metal-binding</keyword>
<keyword evidence="3 4" id="KW-0378">Hydrolase</keyword>